<dbReference type="GO" id="GO:0018580">
    <property type="term" value="F:nitronate monooxygenase activity"/>
    <property type="evidence" value="ECO:0007669"/>
    <property type="project" value="InterPro"/>
</dbReference>
<organism evidence="4 5">
    <name type="scientific">Parasutterella excrementihominis</name>
    <dbReference type="NCBI Taxonomy" id="487175"/>
    <lineage>
        <taxon>Bacteria</taxon>
        <taxon>Pseudomonadati</taxon>
        <taxon>Pseudomonadota</taxon>
        <taxon>Betaproteobacteria</taxon>
        <taxon>Burkholderiales</taxon>
        <taxon>Sutterellaceae</taxon>
        <taxon>Parasutterella</taxon>
    </lineage>
</organism>
<keyword evidence="1" id="KW-0285">Flavoprotein</keyword>
<keyword evidence="3" id="KW-0560">Oxidoreductase</keyword>
<protein>
    <submittedName>
        <fullName evidence="4">Nitronate monooxygenase</fullName>
    </submittedName>
</protein>
<dbReference type="InterPro" id="IPR004136">
    <property type="entry name" value="NMO"/>
</dbReference>
<dbReference type="Pfam" id="PF03060">
    <property type="entry name" value="NMO"/>
    <property type="match status" value="1"/>
</dbReference>
<keyword evidence="2" id="KW-0288">FMN</keyword>
<gene>
    <name evidence="4" type="ORF">GMD42_03465</name>
</gene>
<dbReference type="CDD" id="cd04730">
    <property type="entry name" value="NPD_like"/>
    <property type="match status" value="1"/>
</dbReference>
<dbReference type="InterPro" id="IPR013785">
    <property type="entry name" value="Aldolase_TIM"/>
</dbReference>
<keyword evidence="4" id="KW-0503">Monooxygenase</keyword>
<proteinExistence type="predicted"/>
<dbReference type="Gene3D" id="3.20.20.70">
    <property type="entry name" value="Aldolase class I"/>
    <property type="match status" value="1"/>
</dbReference>
<accession>A0A6I3S2G0</accession>
<dbReference type="AlphaFoldDB" id="A0A6I3S2G0"/>
<evidence type="ECO:0000313" key="4">
    <source>
        <dbReference type="EMBL" id="MTU42695.1"/>
    </source>
</evidence>
<evidence type="ECO:0000256" key="1">
    <source>
        <dbReference type="ARBA" id="ARBA00022630"/>
    </source>
</evidence>
<dbReference type="PANTHER" id="PTHR32332">
    <property type="entry name" value="2-NITROPROPANE DIOXYGENASE"/>
    <property type="match status" value="1"/>
</dbReference>
<reference evidence="4 5" key="1">
    <citation type="journal article" date="2019" name="Nat. Med.">
        <title>A library of human gut bacterial isolates paired with longitudinal multiomics data enables mechanistic microbiome research.</title>
        <authorList>
            <person name="Poyet M."/>
            <person name="Groussin M."/>
            <person name="Gibbons S.M."/>
            <person name="Avila-Pacheco J."/>
            <person name="Jiang X."/>
            <person name="Kearney S.M."/>
            <person name="Perrotta A.R."/>
            <person name="Berdy B."/>
            <person name="Zhao S."/>
            <person name="Lieberman T.D."/>
            <person name="Swanson P.K."/>
            <person name="Smith M."/>
            <person name="Roesemann S."/>
            <person name="Alexander J.E."/>
            <person name="Rich S.A."/>
            <person name="Livny J."/>
            <person name="Vlamakis H."/>
            <person name="Clish C."/>
            <person name="Bullock K."/>
            <person name="Deik A."/>
            <person name="Scott J."/>
            <person name="Pierce K.A."/>
            <person name="Xavier R.J."/>
            <person name="Alm E.J."/>
        </authorList>
    </citation>
    <scope>NUCLEOTIDE SEQUENCE [LARGE SCALE GENOMIC DNA]</scope>
    <source>
        <strain evidence="4 5">BIOML-A2</strain>
    </source>
</reference>
<dbReference type="EMBL" id="WNCL01000007">
    <property type="protein sequence ID" value="MTU42695.1"/>
    <property type="molecule type" value="Genomic_DNA"/>
</dbReference>
<evidence type="ECO:0000313" key="5">
    <source>
        <dbReference type="Proteomes" id="UP000462362"/>
    </source>
</evidence>
<evidence type="ECO:0000256" key="3">
    <source>
        <dbReference type="ARBA" id="ARBA00023002"/>
    </source>
</evidence>
<comment type="caution">
    <text evidence="4">The sequence shown here is derived from an EMBL/GenBank/DDBJ whole genome shotgun (WGS) entry which is preliminary data.</text>
</comment>
<sequence length="408" mass="44913">MNLRTFVIGDFGMQCLDDFRLSFKGRDFLPLMVGGMGTNISTANLVLAIEKLGGMAHLSDAMLPDVADREIGTHFTKEKTIRFKSMIEEADKTEEKFNLEALSRVSKQYFSDVMEKATGKGLVLVNCMEKLTMNDPIATLKARLNAALDAGVDGITMSAGLHLSSLKLMQDNPRFNDALFGLVVSSARALNLFLKRTAFIGRKLDYVVVEGPLAGGHLGFGEDWRNFKLEDIVKDVVKLVKDTGLNVPVLGAGGIFSGKEAVDLMKKTGASGIQAATRFTIAQESGLPDPVKQVYIDAKDEDVEVNHASPTGYLMRMLKNSPALTANNRPNCESYGYMLSHGSCPYLKEWLENSSEKTKCCLCTNMRNYKVWTCGTSVSRLKTTTVRGQDGKWVLPTAEQIFNDYRLA</sequence>
<dbReference type="SUPFAM" id="SSF51412">
    <property type="entry name" value="Inosine monophosphate dehydrogenase (IMPDH)"/>
    <property type="match status" value="1"/>
</dbReference>
<evidence type="ECO:0000256" key="2">
    <source>
        <dbReference type="ARBA" id="ARBA00022643"/>
    </source>
</evidence>
<dbReference type="Proteomes" id="UP000462362">
    <property type="component" value="Unassembled WGS sequence"/>
</dbReference>
<name>A0A6I3S2G0_9BURK</name>